<evidence type="ECO:0000256" key="4">
    <source>
        <dbReference type="ARBA" id="ARBA00022729"/>
    </source>
</evidence>
<dbReference type="RefSeq" id="WP_183898787.1">
    <property type="nucleotide sequence ID" value="NZ_JACIDW010000001.1"/>
</dbReference>
<protein>
    <recommendedName>
        <fullName evidence="8">CopC domain-containing protein</fullName>
    </recommendedName>
</protein>
<comment type="subcellular location">
    <subcellularLocation>
        <location evidence="1">Periplasm</location>
    </subcellularLocation>
</comment>
<keyword evidence="5" id="KW-0574">Periplasm</keyword>
<dbReference type="GO" id="GO:0005886">
    <property type="term" value="C:plasma membrane"/>
    <property type="evidence" value="ECO:0007669"/>
    <property type="project" value="TreeGrafter"/>
</dbReference>
<dbReference type="NCBIfam" id="NF033814">
    <property type="entry name" value="copper_CopC"/>
    <property type="match status" value="1"/>
</dbReference>
<evidence type="ECO:0000256" key="3">
    <source>
        <dbReference type="ARBA" id="ARBA00022723"/>
    </source>
</evidence>
<dbReference type="Proteomes" id="UP000582090">
    <property type="component" value="Unassembled WGS sequence"/>
</dbReference>
<dbReference type="AlphaFoldDB" id="A0A7W6CSY9"/>
<evidence type="ECO:0000256" key="5">
    <source>
        <dbReference type="ARBA" id="ARBA00022764"/>
    </source>
</evidence>
<keyword evidence="3" id="KW-0479">Metal-binding</keyword>
<dbReference type="PANTHER" id="PTHR34820:SF4">
    <property type="entry name" value="INNER MEMBRANE PROTEIN YEBZ"/>
    <property type="match status" value="1"/>
</dbReference>
<dbReference type="EMBL" id="JACIDW010000001">
    <property type="protein sequence ID" value="MBB3963110.1"/>
    <property type="molecule type" value="Genomic_DNA"/>
</dbReference>
<dbReference type="InterPro" id="IPR014756">
    <property type="entry name" value="Ig_E-set"/>
</dbReference>
<organism evidence="9 10">
    <name type="scientific">Rhizobium metallidurans</name>
    <dbReference type="NCBI Taxonomy" id="1265931"/>
    <lineage>
        <taxon>Bacteria</taxon>
        <taxon>Pseudomonadati</taxon>
        <taxon>Pseudomonadota</taxon>
        <taxon>Alphaproteobacteria</taxon>
        <taxon>Hyphomicrobiales</taxon>
        <taxon>Rhizobiaceae</taxon>
        <taxon>Rhizobium/Agrobacterium group</taxon>
        <taxon>Rhizobium</taxon>
    </lineage>
</organism>
<feature type="domain" description="CopC" evidence="8">
    <location>
        <begin position="25"/>
        <end position="120"/>
    </location>
</feature>
<comment type="caution">
    <text evidence="9">The sequence shown here is derived from an EMBL/GenBank/DDBJ whole genome shotgun (WGS) entry which is preliminary data.</text>
</comment>
<accession>A0A7W6CSY9</accession>
<evidence type="ECO:0000259" key="8">
    <source>
        <dbReference type="Pfam" id="PF04234"/>
    </source>
</evidence>
<dbReference type="InterPro" id="IPR014755">
    <property type="entry name" value="Cu-Rt/internalin_Ig-like"/>
</dbReference>
<feature type="signal peptide" evidence="7">
    <location>
        <begin position="1"/>
        <end position="26"/>
    </location>
</feature>
<dbReference type="GO" id="GO:0006825">
    <property type="term" value="P:copper ion transport"/>
    <property type="evidence" value="ECO:0007669"/>
    <property type="project" value="InterPro"/>
</dbReference>
<dbReference type="GO" id="GO:0046688">
    <property type="term" value="P:response to copper ion"/>
    <property type="evidence" value="ECO:0007669"/>
    <property type="project" value="InterPro"/>
</dbReference>
<keyword evidence="10" id="KW-1185">Reference proteome</keyword>
<evidence type="ECO:0000256" key="7">
    <source>
        <dbReference type="SAM" id="SignalP"/>
    </source>
</evidence>
<evidence type="ECO:0000256" key="1">
    <source>
        <dbReference type="ARBA" id="ARBA00004418"/>
    </source>
</evidence>
<evidence type="ECO:0000256" key="6">
    <source>
        <dbReference type="ARBA" id="ARBA00023008"/>
    </source>
</evidence>
<dbReference type="InterPro" id="IPR007348">
    <property type="entry name" value="CopC_dom"/>
</dbReference>
<dbReference type="Gene3D" id="2.60.40.1220">
    <property type="match status" value="1"/>
</dbReference>
<comment type="similarity">
    <text evidence="2">Belongs to the CopC family.</text>
</comment>
<dbReference type="InterPro" id="IPR032694">
    <property type="entry name" value="CopC/D"/>
</dbReference>
<name>A0A7W6CSY9_9HYPH</name>
<sequence length="122" mass="12625">MFKTSKLLTASFIVMISAAGQASAHAHLTSSVPADKSIVQASPAAVALNFSEELNIRFSGATIAGTDGKRISTGDAKLSDGGKTLTVPLPETLDAGGYVVEWRVLSTDGHKTKGSYGFTVKP</sequence>
<evidence type="ECO:0000313" key="9">
    <source>
        <dbReference type="EMBL" id="MBB3963110.1"/>
    </source>
</evidence>
<gene>
    <name evidence="9" type="ORF">GGQ67_000728</name>
</gene>
<dbReference type="GO" id="GO:0005507">
    <property type="term" value="F:copper ion binding"/>
    <property type="evidence" value="ECO:0007669"/>
    <property type="project" value="InterPro"/>
</dbReference>
<evidence type="ECO:0000256" key="2">
    <source>
        <dbReference type="ARBA" id="ARBA00010509"/>
    </source>
</evidence>
<evidence type="ECO:0000313" key="10">
    <source>
        <dbReference type="Proteomes" id="UP000582090"/>
    </source>
</evidence>
<keyword evidence="4 7" id="KW-0732">Signal</keyword>
<keyword evidence="6" id="KW-0186">Copper</keyword>
<reference evidence="9 10" key="1">
    <citation type="submission" date="2020-08" db="EMBL/GenBank/DDBJ databases">
        <title>Genomic Encyclopedia of Type Strains, Phase IV (KMG-IV): sequencing the most valuable type-strain genomes for metagenomic binning, comparative biology and taxonomic classification.</title>
        <authorList>
            <person name="Goeker M."/>
        </authorList>
    </citation>
    <scope>NUCLEOTIDE SEQUENCE [LARGE SCALE GENOMIC DNA]</scope>
    <source>
        <strain evidence="9 10">DSM 26575</strain>
    </source>
</reference>
<dbReference type="PANTHER" id="PTHR34820">
    <property type="entry name" value="INNER MEMBRANE PROTEIN YEBZ"/>
    <property type="match status" value="1"/>
</dbReference>
<dbReference type="GO" id="GO:0042597">
    <property type="term" value="C:periplasmic space"/>
    <property type="evidence" value="ECO:0007669"/>
    <property type="project" value="UniProtKB-SubCell"/>
</dbReference>
<feature type="chain" id="PRO_5031134574" description="CopC domain-containing protein" evidence="7">
    <location>
        <begin position="27"/>
        <end position="122"/>
    </location>
</feature>
<proteinExistence type="inferred from homology"/>
<dbReference type="InterPro" id="IPR047685">
    <property type="entry name" value="CopC-like"/>
</dbReference>
<dbReference type="Pfam" id="PF04234">
    <property type="entry name" value="CopC"/>
    <property type="match status" value="1"/>
</dbReference>
<dbReference type="SUPFAM" id="SSF81296">
    <property type="entry name" value="E set domains"/>
    <property type="match status" value="1"/>
</dbReference>